<dbReference type="Proteomes" id="UP000271889">
    <property type="component" value="Unassembled WGS sequence"/>
</dbReference>
<protein>
    <submittedName>
        <fullName evidence="2">Uncharacterized protein</fullName>
    </submittedName>
</protein>
<gene>
    <name evidence="2" type="ORF">CGOC_LOCUS3957</name>
</gene>
<feature type="compositionally biased region" description="Polar residues" evidence="1">
    <location>
        <begin position="149"/>
        <end position="158"/>
    </location>
</feature>
<feature type="compositionally biased region" description="Polar residues" evidence="1">
    <location>
        <begin position="128"/>
        <end position="138"/>
    </location>
</feature>
<feature type="region of interest" description="Disordered" evidence="1">
    <location>
        <begin position="63"/>
        <end position="158"/>
    </location>
</feature>
<accession>A0A3P6R9Q1</accession>
<feature type="compositionally biased region" description="Low complexity" evidence="1">
    <location>
        <begin position="63"/>
        <end position="79"/>
    </location>
</feature>
<name>A0A3P6R9Q1_CYLGO</name>
<organism evidence="2 3">
    <name type="scientific">Cylicostephanus goldi</name>
    <name type="common">Nematode worm</name>
    <dbReference type="NCBI Taxonomy" id="71465"/>
    <lineage>
        <taxon>Eukaryota</taxon>
        <taxon>Metazoa</taxon>
        <taxon>Ecdysozoa</taxon>
        <taxon>Nematoda</taxon>
        <taxon>Chromadorea</taxon>
        <taxon>Rhabditida</taxon>
        <taxon>Rhabditina</taxon>
        <taxon>Rhabditomorpha</taxon>
        <taxon>Strongyloidea</taxon>
        <taxon>Strongylidae</taxon>
        <taxon>Cylicostephanus</taxon>
    </lineage>
</organism>
<evidence type="ECO:0000313" key="3">
    <source>
        <dbReference type="Proteomes" id="UP000271889"/>
    </source>
</evidence>
<keyword evidence="3" id="KW-1185">Reference proteome</keyword>
<proteinExistence type="predicted"/>
<dbReference type="AlphaFoldDB" id="A0A3P6R9Q1"/>
<evidence type="ECO:0000313" key="2">
    <source>
        <dbReference type="EMBL" id="VDK57349.1"/>
    </source>
</evidence>
<sequence length="233" mass="23633">MFAAQISKTDLLTFPKYAKIVGDGEGTTLPPCPEPNGTMFTTMAPTTTTTVVPPLPVCSTMAAASTEAQTQTQPQMQTSPQPPEGTTGKDGSPSTGQNSPTTVGGTSPGSLGSTTKAAPLEENLAEVSDSTASTGTERTSSEADILGGSTASSATVAEEQTTAQVQCVDPEAVASKSLEKTSKKLKSKAGKSLQKLGAPKVARAHTVSAPCNAMLCCAGASINQYCKCALAQR</sequence>
<feature type="compositionally biased region" description="Low complexity" evidence="1">
    <location>
        <begin position="99"/>
        <end position="115"/>
    </location>
</feature>
<reference evidence="2 3" key="1">
    <citation type="submission" date="2018-11" db="EMBL/GenBank/DDBJ databases">
        <authorList>
            <consortium name="Pathogen Informatics"/>
        </authorList>
    </citation>
    <scope>NUCLEOTIDE SEQUENCE [LARGE SCALE GENOMIC DNA]</scope>
</reference>
<dbReference type="EMBL" id="UYRV01010315">
    <property type="protein sequence ID" value="VDK57349.1"/>
    <property type="molecule type" value="Genomic_DNA"/>
</dbReference>
<evidence type="ECO:0000256" key="1">
    <source>
        <dbReference type="SAM" id="MobiDB-lite"/>
    </source>
</evidence>